<organism evidence="2 3">
    <name type="scientific">Phaseolus coccineus</name>
    <name type="common">Scarlet runner bean</name>
    <name type="synonym">Phaseolus multiflorus</name>
    <dbReference type="NCBI Taxonomy" id="3886"/>
    <lineage>
        <taxon>Eukaryota</taxon>
        <taxon>Viridiplantae</taxon>
        <taxon>Streptophyta</taxon>
        <taxon>Embryophyta</taxon>
        <taxon>Tracheophyta</taxon>
        <taxon>Spermatophyta</taxon>
        <taxon>Magnoliopsida</taxon>
        <taxon>eudicotyledons</taxon>
        <taxon>Gunneridae</taxon>
        <taxon>Pentapetalae</taxon>
        <taxon>rosids</taxon>
        <taxon>fabids</taxon>
        <taxon>Fabales</taxon>
        <taxon>Fabaceae</taxon>
        <taxon>Papilionoideae</taxon>
        <taxon>50 kb inversion clade</taxon>
        <taxon>NPAAA clade</taxon>
        <taxon>indigoferoid/millettioid clade</taxon>
        <taxon>Phaseoleae</taxon>
        <taxon>Phaseolus</taxon>
    </lineage>
</organism>
<proteinExistence type="predicted"/>
<dbReference type="EMBL" id="JAYMYR010000005">
    <property type="protein sequence ID" value="KAK7364512.1"/>
    <property type="molecule type" value="Genomic_DNA"/>
</dbReference>
<name>A0AAN9N1A4_PHACN</name>
<sequence length="128" mass="14275">MDNNADHRQEDEAPAAMTDFADDELKDELFCIRFTSLENLSPRRSDIGAYDRQGVLAGTFSDSLIRNRAKTYGEIKRQVVAHMAAEEAVTMKHGNTGTGQAKPRENNRTQPDPAADLNVEDVPRHSFV</sequence>
<reference evidence="2 3" key="1">
    <citation type="submission" date="2024-01" db="EMBL/GenBank/DDBJ databases">
        <title>The genomes of 5 underutilized Papilionoideae crops provide insights into root nodulation and disease resistanc.</title>
        <authorList>
            <person name="Jiang F."/>
        </authorList>
    </citation>
    <scope>NUCLEOTIDE SEQUENCE [LARGE SCALE GENOMIC DNA]</scope>
    <source>
        <strain evidence="2">JINMINGXINNONG_FW02</strain>
        <tissue evidence="2">Leaves</tissue>
    </source>
</reference>
<dbReference type="Proteomes" id="UP001374584">
    <property type="component" value="Unassembled WGS sequence"/>
</dbReference>
<gene>
    <name evidence="2" type="ORF">VNO80_13234</name>
</gene>
<accession>A0AAN9N1A4</accession>
<feature type="compositionally biased region" description="Basic and acidic residues" evidence="1">
    <location>
        <begin position="1"/>
        <end position="11"/>
    </location>
</feature>
<feature type="region of interest" description="Disordered" evidence="1">
    <location>
        <begin position="88"/>
        <end position="128"/>
    </location>
</feature>
<evidence type="ECO:0000256" key="1">
    <source>
        <dbReference type="SAM" id="MobiDB-lite"/>
    </source>
</evidence>
<comment type="caution">
    <text evidence="2">The sequence shown here is derived from an EMBL/GenBank/DDBJ whole genome shotgun (WGS) entry which is preliminary data.</text>
</comment>
<keyword evidence="3" id="KW-1185">Reference proteome</keyword>
<evidence type="ECO:0000313" key="3">
    <source>
        <dbReference type="Proteomes" id="UP001374584"/>
    </source>
</evidence>
<feature type="region of interest" description="Disordered" evidence="1">
    <location>
        <begin position="1"/>
        <end position="20"/>
    </location>
</feature>
<dbReference type="AlphaFoldDB" id="A0AAN9N1A4"/>
<evidence type="ECO:0000313" key="2">
    <source>
        <dbReference type="EMBL" id="KAK7364512.1"/>
    </source>
</evidence>
<protein>
    <submittedName>
        <fullName evidence="2">Uncharacterized protein</fullName>
    </submittedName>
</protein>